<evidence type="ECO:0000256" key="2">
    <source>
        <dbReference type="ARBA" id="ARBA00022898"/>
    </source>
</evidence>
<dbReference type="PROSITE" id="PS50949">
    <property type="entry name" value="HTH_GNTR"/>
    <property type="match status" value="1"/>
</dbReference>
<keyword evidence="5" id="KW-0804">Transcription</keyword>
<gene>
    <name evidence="7" type="primary">norG</name>
    <name evidence="7" type="ORF">VMF7928_01243</name>
</gene>
<dbReference type="InterPro" id="IPR036388">
    <property type="entry name" value="WH-like_DNA-bd_sf"/>
</dbReference>
<evidence type="ECO:0000313" key="8">
    <source>
        <dbReference type="Proteomes" id="UP000838748"/>
    </source>
</evidence>
<dbReference type="SMART" id="SM00345">
    <property type="entry name" value="HTH_GNTR"/>
    <property type="match status" value="1"/>
</dbReference>
<evidence type="ECO:0000256" key="3">
    <source>
        <dbReference type="ARBA" id="ARBA00023015"/>
    </source>
</evidence>
<comment type="caution">
    <text evidence="7">The sequence shown here is derived from an EMBL/GenBank/DDBJ whole genome shotgun (WGS) entry which is preliminary data.</text>
</comment>
<evidence type="ECO:0000313" key="7">
    <source>
        <dbReference type="EMBL" id="CAH0537691.1"/>
    </source>
</evidence>
<dbReference type="InterPro" id="IPR051446">
    <property type="entry name" value="HTH_trans_reg/aminotransferase"/>
</dbReference>
<dbReference type="PANTHER" id="PTHR46577">
    <property type="entry name" value="HTH-TYPE TRANSCRIPTIONAL REGULATORY PROTEIN GABR"/>
    <property type="match status" value="1"/>
</dbReference>
<dbReference type="RefSeq" id="WP_237360589.1">
    <property type="nucleotide sequence ID" value="NZ_CAKLDM010000001.1"/>
</dbReference>
<name>A0ABN8E518_9VIBR</name>
<dbReference type="InterPro" id="IPR015424">
    <property type="entry name" value="PyrdxlP-dep_Trfase"/>
</dbReference>
<keyword evidence="4" id="KW-0238">DNA-binding</keyword>
<dbReference type="CDD" id="cd00609">
    <property type="entry name" value="AAT_like"/>
    <property type="match status" value="1"/>
</dbReference>
<dbReference type="EMBL" id="CAKLDM010000001">
    <property type="protein sequence ID" value="CAH0537691.1"/>
    <property type="molecule type" value="Genomic_DNA"/>
</dbReference>
<reference evidence="7" key="1">
    <citation type="submission" date="2021-11" db="EMBL/GenBank/DDBJ databases">
        <authorList>
            <person name="Rodrigo-Torres L."/>
            <person name="Arahal R. D."/>
            <person name="Lucena T."/>
        </authorList>
    </citation>
    <scope>NUCLEOTIDE SEQUENCE</scope>
    <source>
        <strain evidence="7">CECT 7928</strain>
    </source>
</reference>
<dbReference type="SUPFAM" id="SSF46785">
    <property type="entry name" value="Winged helix' DNA-binding domain"/>
    <property type="match status" value="1"/>
</dbReference>
<dbReference type="InterPro" id="IPR004839">
    <property type="entry name" value="Aminotransferase_I/II_large"/>
</dbReference>
<dbReference type="Gene3D" id="3.40.640.10">
    <property type="entry name" value="Type I PLP-dependent aspartate aminotransferase-like (Major domain)"/>
    <property type="match status" value="1"/>
</dbReference>
<keyword evidence="2" id="KW-0663">Pyridoxal phosphate</keyword>
<keyword evidence="8" id="KW-1185">Reference proteome</keyword>
<dbReference type="Pfam" id="PF00392">
    <property type="entry name" value="GntR"/>
    <property type="match status" value="1"/>
</dbReference>
<dbReference type="CDD" id="cd07377">
    <property type="entry name" value="WHTH_GntR"/>
    <property type="match status" value="1"/>
</dbReference>
<sequence length="463" mass="51935">MSIYKELAQQFIGQIQSGKLTENARMPSLRKLSKQHCVSVSTAVSCYQELESQGWIHARPQSGYFVSSKRNAHTPPKWAHFESHISEPSTRVSVQSKLNGPLGVSSSDIDDKAAIELQRSFHRAMRRMNTHQNVYPDYMGELSLRQVLSCNFAQLGHHFHPNDLVITSGCISSIKTALEVCSEAGDAIAISSPCFSGILELLARMSRKIIEIPSLNDGIDLDQLEQHFRDGNVRAGIFCTSHMNPQGITMSAQQKQRLAKLANHYKVPVIEDDVYLELDYSGQCPLPAKSYDSNGYILWCGSVSKSLSPTYRLGWCLPGRYIEDYSKTFASGCFGVSAPVQLALSDFIESGQYVKHLKRKRLELLDNRRDYLAYLAKNLPESAQISTPEGGLVLWLQIPELDGIKLAEEAKDHQLDIREGQLFSTLDLYKNCLRINIGHPLIGQAEHDLKLLCDLIYKHLIIK</sequence>
<dbReference type="InterPro" id="IPR036390">
    <property type="entry name" value="WH_DNA-bd_sf"/>
</dbReference>
<keyword evidence="3" id="KW-0805">Transcription regulation</keyword>
<comment type="similarity">
    <text evidence="1">In the C-terminal section; belongs to the class-I pyridoxal-phosphate-dependent aminotransferase family.</text>
</comment>
<accession>A0ABN8E518</accession>
<dbReference type="Gene3D" id="1.10.10.10">
    <property type="entry name" value="Winged helix-like DNA-binding domain superfamily/Winged helix DNA-binding domain"/>
    <property type="match status" value="1"/>
</dbReference>
<dbReference type="PANTHER" id="PTHR46577:SF1">
    <property type="entry name" value="HTH-TYPE TRANSCRIPTIONAL REGULATORY PROTEIN GABR"/>
    <property type="match status" value="1"/>
</dbReference>
<evidence type="ECO:0000256" key="5">
    <source>
        <dbReference type="ARBA" id="ARBA00023163"/>
    </source>
</evidence>
<protein>
    <submittedName>
        <fullName evidence="7">HTH-type transcriptional regulator NorG</fullName>
    </submittedName>
</protein>
<evidence type="ECO:0000256" key="1">
    <source>
        <dbReference type="ARBA" id="ARBA00005384"/>
    </source>
</evidence>
<organism evidence="7 8">
    <name type="scientific">Vibrio marisflavi CECT 7928</name>
    <dbReference type="NCBI Taxonomy" id="634439"/>
    <lineage>
        <taxon>Bacteria</taxon>
        <taxon>Pseudomonadati</taxon>
        <taxon>Pseudomonadota</taxon>
        <taxon>Gammaproteobacteria</taxon>
        <taxon>Vibrionales</taxon>
        <taxon>Vibrionaceae</taxon>
        <taxon>Vibrio</taxon>
    </lineage>
</organism>
<evidence type="ECO:0000256" key="4">
    <source>
        <dbReference type="ARBA" id="ARBA00023125"/>
    </source>
</evidence>
<dbReference type="InterPro" id="IPR015421">
    <property type="entry name" value="PyrdxlP-dep_Trfase_major"/>
</dbReference>
<dbReference type="Pfam" id="PF00155">
    <property type="entry name" value="Aminotran_1_2"/>
    <property type="match status" value="1"/>
</dbReference>
<evidence type="ECO:0000259" key="6">
    <source>
        <dbReference type="PROSITE" id="PS50949"/>
    </source>
</evidence>
<proteinExistence type="inferred from homology"/>
<dbReference type="InterPro" id="IPR000524">
    <property type="entry name" value="Tscrpt_reg_HTH_GntR"/>
</dbReference>
<dbReference type="Proteomes" id="UP000838748">
    <property type="component" value="Unassembled WGS sequence"/>
</dbReference>
<feature type="domain" description="HTH gntR-type" evidence="6">
    <location>
        <begin position="1"/>
        <end position="69"/>
    </location>
</feature>
<dbReference type="SUPFAM" id="SSF53383">
    <property type="entry name" value="PLP-dependent transferases"/>
    <property type="match status" value="1"/>
</dbReference>